<dbReference type="AlphaFoldDB" id="A0A9W9SFL9"/>
<reference evidence="1" key="1">
    <citation type="submission" date="2022-11" db="EMBL/GenBank/DDBJ databases">
        <authorList>
            <person name="Petersen C."/>
        </authorList>
    </citation>
    <scope>NUCLEOTIDE SEQUENCE</scope>
    <source>
        <strain evidence="1">IBT 29864</strain>
    </source>
</reference>
<evidence type="ECO:0000313" key="2">
    <source>
        <dbReference type="Proteomes" id="UP001147782"/>
    </source>
</evidence>
<reference evidence="1" key="2">
    <citation type="journal article" date="2023" name="IMA Fungus">
        <title>Comparative genomic study of the Penicillium genus elucidates a diverse pangenome and 15 lateral gene transfer events.</title>
        <authorList>
            <person name="Petersen C."/>
            <person name="Sorensen T."/>
            <person name="Nielsen M.R."/>
            <person name="Sondergaard T.E."/>
            <person name="Sorensen J.L."/>
            <person name="Fitzpatrick D.A."/>
            <person name="Frisvad J.C."/>
            <person name="Nielsen K.L."/>
        </authorList>
    </citation>
    <scope>NUCLEOTIDE SEQUENCE</scope>
    <source>
        <strain evidence="1">IBT 29864</strain>
    </source>
</reference>
<evidence type="ECO:0000313" key="1">
    <source>
        <dbReference type="EMBL" id="KAJ5377115.1"/>
    </source>
</evidence>
<dbReference type="Proteomes" id="UP001147782">
    <property type="component" value="Unassembled WGS sequence"/>
</dbReference>
<gene>
    <name evidence="1" type="ORF">N7496_004524</name>
</gene>
<dbReference type="GeneID" id="81436632"/>
<sequence>VGLSYFSCRRFYEGAHFILSRKPTIRLTLVARSNYHSVKTNGLISTPKRWQTYNPSSERNQNARRGRLKIRLYRLAVDQNAAMAQGDYYYLRCKRPVLRDVYV</sequence>
<accession>A0A9W9SFL9</accession>
<dbReference type="EMBL" id="JAPZBS010000004">
    <property type="protein sequence ID" value="KAJ5377115.1"/>
    <property type="molecule type" value="Genomic_DNA"/>
</dbReference>
<name>A0A9W9SFL9_9EURO</name>
<comment type="caution">
    <text evidence="1">The sequence shown here is derived from an EMBL/GenBank/DDBJ whole genome shotgun (WGS) entry which is preliminary data.</text>
</comment>
<dbReference type="RefSeq" id="XP_056555978.1">
    <property type="nucleotide sequence ID" value="XM_056697453.1"/>
</dbReference>
<organism evidence="1 2">
    <name type="scientific">Penicillium cataractarum</name>
    <dbReference type="NCBI Taxonomy" id="2100454"/>
    <lineage>
        <taxon>Eukaryota</taxon>
        <taxon>Fungi</taxon>
        <taxon>Dikarya</taxon>
        <taxon>Ascomycota</taxon>
        <taxon>Pezizomycotina</taxon>
        <taxon>Eurotiomycetes</taxon>
        <taxon>Eurotiomycetidae</taxon>
        <taxon>Eurotiales</taxon>
        <taxon>Aspergillaceae</taxon>
        <taxon>Penicillium</taxon>
    </lineage>
</organism>
<proteinExistence type="predicted"/>
<keyword evidence="2" id="KW-1185">Reference proteome</keyword>
<protein>
    <submittedName>
        <fullName evidence="1">Uncharacterized protein</fullName>
    </submittedName>
</protein>
<feature type="non-terminal residue" evidence="1">
    <location>
        <position position="103"/>
    </location>
</feature>